<dbReference type="EMBL" id="GBXM01043762">
    <property type="protein sequence ID" value="JAH64815.1"/>
    <property type="molecule type" value="Transcribed_RNA"/>
</dbReference>
<reference evidence="1" key="1">
    <citation type="submission" date="2014-11" db="EMBL/GenBank/DDBJ databases">
        <authorList>
            <person name="Amaro Gonzalez C."/>
        </authorList>
    </citation>
    <scope>NUCLEOTIDE SEQUENCE</scope>
</reference>
<reference evidence="1" key="2">
    <citation type="journal article" date="2015" name="Fish Shellfish Immunol.">
        <title>Early steps in the European eel (Anguilla anguilla)-Vibrio vulnificus interaction in the gills: Role of the RtxA13 toxin.</title>
        <authorList>
            <person name="Callol A."/>
            <person name="Pajuelo D."/>
            <person name="Ebbesson L."/>
            <person name="Teles M."/>
            <person name="MacKenzie S."/>
            <person name="Amaro C."/>
        </authorList>
    </citation>
    <scope>NUCLEOTIDE SEQUENCE</scope>
</reference>
<sequence length="39" mass="4667">MTLQSRKQHCGYIYITSCETLLVTTVVHLQKWHFKFLVL</sequence>
<dbReference type="AlphaFoldDB" id="A0A0E9UHU3"/>
<evidence type="ECO:0000313" key="1">
    <source>
        <dbReference type="EMBL" id="JAH64815.1"/>
    </source>
</evidence>
<name>A0A0E9UHU3_ANGAN</name>
<accession>A0A0E9UHU3</accession>
<organism evidence="1">
    <name type="scientific">Anguilla anguilla</name>
    <name type="common">European freshwater eel</name>
    <name type="synonym">Muraena anguilla</name>
    <dbReference type="NCBI Taxonomy" id="7936"/>
    <lineage>
        <taxon>Eukaryota</taxon>
        <taxon>Metazoa</taxon>
        <taxon>Chordata</taxon>
        <taxon>Craniata</taxon>
        <taxon>Vertebrata</taxon>
        <taxon>Euteleostomi</taxon>
        <taxon>Actinopterygii</taxon>
        <taxon>Neopterygii</taxon>
        <taxon>Teleostei</taxon>
        <taxon>Anguilliformes</taxon>
        <taxon>Anguillidae</taxon>
        <taxon>Anguilla</taxon>
    </lineage>
</organism>
<protein>
    <submittedName>
        <fullName evidence="1">Uncharacterized protein</fullName>
    </submittedName>
</protein>
<proteinExistence type="predicted"/>